<evidence type="ECO:0000313" key="2">
    <source>
        <dbReference type="Proteomes" id="UP001515500"/>
    </source>
</evidence>
<feature type="compositionally biased region" description="Basic and acidic residues" evidence="1">
    <location>
        <begin position="623"/>
        <end position="635"/>
    </location>
</feature>
<protein>
    <submittedName>
        <fullName evidence="3">LOW QUALITY PROTEIN: uncharacterized protein LOC120256282</fullName>
    </submittedName>
</protein>
<feature type="compositionally biased region" description="Polar residues" evidence="1">
    <location>
        <begin position="571"/>
        <end position="580"/>
    </location>
</feature>
<dbReference type="RefSeq" id="XP_039119926.1">
    <property type="nucleotide sequence ID" value="XM_039263992.1"/>
</dbReference>
<dbReference type="Proteomes" id="UP001515500">
    <property type="component" value="Unplaced"/>
</dbReference>
<feature type="region of interest" description="Disordered" evidence="1">
    <location>
        <begin position="1"/>
        <end position="635"/>
    </location>
</feature>
<evidence type="ECO:0000313" key="3">
    <source>
        <dbReference type="RefSeq" id="XP_039119926.1"/>
    </source>
</evidence>
<name>A0AB40B025_DIOCR</name>
<feature type="region of interest" description="Disordered" evidence="1">
    <location>
        <begin position="659"/>
        <end position="731"/>
    </location>
</feature>
<accession>A0AB40B025</accession>
<feature type="compositionally biased region" description="Basic and acidic residues" evidence="1">
    <location>
        <begin position="601"/>
        <end position="615"/>
    </location>
</feature>
<feature type="compositionally biased region" description="Polar residues" evidence="1">
    <location>
        <begin position="662"/>
        <end position="673"/>
    </location>
</feature>
<proteinExistence type="predicted"/>
<feature type="compositionally biased region" description="Basic and acidic residues" evidence="1">
    <location>
        <begin position="132"/>
        <end position="232"/>
    </location>
</feature>
<dbReference type="GeneID" id="120256282"/>
<dbReference type="PANTHER" id="PTHR34837">
    <property type="entry name" value="OS05G0595500 PROTEIN"/>
    <property type="match status" value="1"/>
</dbReference>
<feature type="compositionally biased region" description="Basic and acidic residues" evidence="1">
    <location>
        <begin position="556"/>
        <end position="565"/>
    </location>
</feature>
<reference evidence="3" key="1">
    <citation type="submission" date="2025-08" db="UniProtKB">
        <authorList>
            <consortium name="RefSeq"/>
        </authorList>
    </citation>
    <scope>IDENTIFICATION</scope>
</reference>
<feature type="compositionally biased region" description="Basic and acidic residues" evidence="1">
    <location>
        <begin position="73"/>
        <end position="87"/>
    </location>
</feature>
<evidence type="ECO:0000256" key="1">
    <source>
        <dbReference type="SAM" id="MobiDB-lite"/>
    </source>
</evidence>
<gene>
    <name evidence="3" type="primary">LOC120256282</name>
</gene>
<feature type="compositionally biased region" description="Basic and acidic residues" evidence="1">
    <location>
        <begin position="15"/>
        <end position="25"/>
    </location>
</feature>
<feature type="compositionally biased region" description="Basic and acidic residues" evidence="1">
    <location>
        <begin position="698"/>
        <end position="709"/>
    </location>
</feature>
<feature type="compositionally biased region" description="Basic and acidic residues" evidence="1">
    <location>
        <begin position="240"/>
        <end position="404"/>
    </location>
</feature>
<sequence length="1429" mass="158735">MARSSRHKSHRQHRDRSSREGRDRSESEEEERDSRVEEVVVASKTRVSRDSEAGKRKSSGRDLTGPGDDEFIEEHGRKRKERGDDSGRWNGGDEDDGMVDKVLQNEEIGDLEREKTAKSTVLLVDSASKSSRRVEGSVERNEDSSGRRRPEKDLSRRESSSQHRETKEKGKERRPDEDLSRRGSSSHYKDAKERDSERRSADDSSRRESSSHYKKDGKERDKDQRSEEDMSWRESINQYKDSKDRDRERRSERDSKKAPDTGHEKYDDVANRKQSNTKEKQKDNDDSEWQIRDDLQNPELEKDLEKRRRRRDGSGDKEKWIGDDRDNDDRRLFSKDEQLSSRDDRTKNGSYKDERHRDRHRGDYDRDHRRHDDKYRDEHSSRSHPRDRSESKHLREDKVLEGQYKKSKLQNSDLDGSSYIDERETKFKDKRERKRVSDETEDYSDLKPRNAKEPRVDRERASSGSRKVDAQIDGNRFDHAHSDKVDSHISNSRRKGSPSSNPYGAKDRSRHIQRQQERGSPSGERLHVGTTSTGDHGGFSGHRSRDSEPQSSAKHKLNDDIHSSELLESAPASQNDQTPRSDTHASPVHSIEKSPSTSDYRSSDRNDLRSSREIQKAGQRNAASKDAKDFSSEDRGFELPSEKLIMENYSRTDTYSRELASGGQSSFQRTGHQPSHLPPPPPVRHGVDSPSVLGSYEDDVRVQGGDRKSGRYRRSADPGMARAHGNSWKATSTWPSPAANGFIPLQPPPTGFHPNVQQFPNQPLFSVRPSIDLHHSGVPYNNYDATDRFPGHVRPFGWHNPVGDSCPPHMQVWDGNNGMFPDETHVYGRSEWDQNRHMIENRGWEWKGSAWEHECGISCAQKESEYPAHSLGEETWVGQSGNWLPNDQTELERGQSEAIGGKQQNGTYPIKTSVDAALKALPERKAETFKLLSVPQSSKTSNEDTMRLCRSYIAKLDISANLTCSELYEQCTSLLEKRDEISEIKVFKHLQPEDYRAAAKTQNYMLNAFFPKVPETICQRAMSLYKKQIDGAKLKKPVVPLVFSADSKDSAEASDAEKVPVTENVDEGVCNQIPPDAEKIPVTEKVEGVCNQNHPDAEKIPVTEKIEGVYNQISPTEKSPDVGETNSVFNTTFSSDTIEASTLSACEMKDDNSASAGTEGDFIVVDANEALGVIVDGVDANEPSSIIGDAANADEPSSVIGDAANADEPSTVIGDAADANEPSGITGDAADANEPSAVFGAAIDVDEPSGAIGGTVVVDEPSGAIGGTVVVDEPSGAIGGTVVADEPSGAIADTVITGEPSGAIGDALNAEERSRAIGDAVNAEEPSRAIGDAINADELSNITGEAVNANEPADILPDAVYVNEPSGTIGDAVDANELADTVPGAVEPSGVKPDIDEPLQREGSESCEVLMQECREISNRIHDPPESTH</sequence>
<dbReference type="PANTHER" id="PTHR34837:SF1">
    <property type="entry name" value="LOW PROTEIN: ZINC FINGER CCCH DOMAIN PROTEIN"/>
    <property type="match status" value="1"/>
</dbReference>
<feature type="compositionally biased region" description="Basic residues" evidence="1">
    <location>
        <begin position="1"/>
        <end position="14"/>
    </location>
</feature>
<keyword evidence="2" id="KW-1185">Reference proteome</keyword>
<feature type="compositionally biased region" description="Basic and acidic residues" evidence="1">
    <location>
        <begin position="420"/>
        <end position="487"/>
    </location>
</feature>
<organism evidence="2 3">
    <name type="scientific">Dioscorea cayennensis subsp. rotundata</name>
    <name type="common">White Guinea yam</name>
    <name type="synonym">Dioscorea rotundata</name>
    <dbReference type="NCBI Taxonomy" id="55577"/>
    <lineage>
        <taxon>Eukaryota</taxon>
        <taxon>Viridiplantae</taxon>
        <taxon>Streptophyta</taxon>
        <taxon>Embryophyta</taxon>
        <taxon>Tracheophyta</taxon>
        <taxon>Spermatophyta</taxon>
        <taxon>Magnoliopsida</taxon>
        <taxon>Liliopsida</taxon>
        <taxon>Dioscoreales</taxon>
        <taxon>Dioscoreaceae</taxon>
        <taxon>Dioscorea</taxon>
    </lineage>
</organism>